<dbReference type="PROSITE" id="PS50181">
    <property type="entry name" value="FBOX"/>
    <property type="match status" value="1"/>
</dbReference>
<reference evidence="2 3" key="1">
    <citation type="submission" date="2016-07" db="EMBL/GenBank/DDBJ databases">
        <title>Pervasive Adenine N6-methylation of Active Genes in Fungi.</title>
        <authorList>
            <consortium name="DOE Joint Genome Institute"/>
            <person name="Mondo S.J."/>
            <person name="Dannebaum R.O."/>
            <person name="Kuo R.C."/>
            <person name="Labutti K."/>
            <person name="Haridas S."/>
            <person name="Kuo A."/>
            <person name="Salamov A."/>
            <person name="Ahrendt S.R."/>
            <person name="Lipzen A."/>
            <person name="Sullivan W."/>
            <person name="Andreopoulos W.B."/>
            <person name="Clum A."/>
            <person name="Lindquist E."/>
            <person name="Daum C."/>
            <person name="Ramamoorthy G.K."/>
            <person name="Gryganskyi A."/>
            <person name="Culley D."/>
            <person name="Magnuson J.K."/>
            <person name="James T.Y."/>
            <person name="O'Malley M.A."/>
            <person name="Stajich J.E."/>
            <person name="Spatafora J.W."/>
            <person name="Visel A."/>
            <person name="Grigoriev I.V."/>
        </authorList>
    </citation>
    <scope>NUCLEOTIDE SEQUENCE [LARGE SCALE GENOMIC DNA]</scope>
    <source>
        <strain evidence="2 3">12-1054</strain>
    </source>
</reference>
<dbReference type="AlphaFoldDB" id="A0A1Y2F810"/>
<dbReference type="Proteomes" id="UP000193685">
    <property type="component" value="Unassembled WGS sequence"/>
</dbReference>
<dbReference type="EMBL" id="MCFI01000014">
    <property type="protein sequence ID" value="ORY79989.1"/>
    <property type="molecule type" value="Genomic_DNA"/>
</dbReference>
<protein>
    <recommendedName>
        <fullName evidence="1">F-box domain-containing protein</fullName>
    </recommendedName>
</protein>
<feature type="domain" description="F-box" evidence="1">
    <location>
        <begin position="8"/>
        <end position="55"/>
    </location>
</feature>
<evidence type="ECO:0000313" key="3">
    <source>
        <dbReference type="Proteomes" id="UP000193685"/>
    </source>
</evidence>
<dbReference type="GeneID" id="63789099"/>
<evidence type="ECO:0000313" key="2">
    <source>
        <dbReference type="EMBL" id="ORY79989.1"/>
    </source>
</evidence>
<dbReference type="Gene3D" id="1.20.1280.50">
    <property type="match status" value="1"/>
</dbReference>
<organism evidence="2 3">
    <name type="scientific">Protomyces lactucae-debilis</name>
    <dbReference type="NCBI Taxonomy" id="2754530"/>
    <lineage>
        <taxon>Eukaryota</taxon>
        <taxon>Fungi</taxon>
        <taxon>Dikarya</taxon>
        <taxon>Ascomycota</taxon>
        <taxon>Taphrinomycotina</taxon>
        <taxon>Taphrinomycetes</taxon>
        <taxon>Taphrinales</taxon>
        <taxon>Protomycetaceae</taxon>
        <taxon>Protomyces</taxon>
    </lineage>
</organism>
<dbReference type="SUPFAM" id="SSF81383">
    <property type="entry name" value="F-box domain"/>
    <property type="match status" value="1"/>
</dbReference>
<proteinExistence type="predicted"/>
<comment type="caution">
    <text evidence="2">The sequence shown here is derived from an EMBL/GenBank/DDBJ whole genome shotgun (WGS) entry which is preliminary data.</text>
</comment>
<keyword evidence="3" id="KW-1185">Reference proteome</keyword>
<dbReference type="InterPro" id="IPR036047">
    <property type="entry name" value="F-box-like_dom_sf"/>
</dbReference>
<evidence type="ECO:0000259" key="1">
    <source>
        <dbReference type="PROSITE" id="PS50181"/>
    </source>
</evidence>
<dbReference type="InterPro" id="IPR001810">
    <property type="entry name" value="F-box_dom"/>
</dbReference>
<dbReference type="RefSeq" id="XP_040724123.1">
    <property type="nucleotide sequence ID" value="XM_040872500.1"/>
</dbReference>
<sequence>MARNRTRKRSLQTLPAATLNRIFSYLDPHSAAAAEHTSKCFRAVFQSNDTPYKTIRIRLSGIETLPDGWTEKQFLHFMLPSRTWSGSEACLECTAPSKPFAFIKLHCCAACAARTALSYDQALAHLLQLQPNMAEADACDLLELTPGMLNPTMKRWRLDRCLFARDALNCIYERFRASGLSIMEFAKMQPPSLLQTALIQRIDKCYEYRVMLDATKHDLSEGATMARKRQLTQLFDQKKLPESLRPYLGKMAADYHSHRDFCEDEMAASDHDLRDYCKDELEDLAPNMKQHLELIKQREDGLAITTKLEQHLLGWIHVQEDTREAPCPSW</sequence>
<gene>
    <name evidence="2" type="ORF">BCR37DRAFT_82906</name>
</gene>
<name>A0A1Y2F810_PROLT</name>
<accession>A0A1Y2F810</accession>